<reference evidence="2 3" key="1">
    <citation type="submission" date="2024-01" db="EMBL/GenBank/DDBJ databases">
        <title>The complete chloroplast genome sequence of Lithospermum erythrorhizon: insights into the phylogenetic relationship among Boraginaceae species and the maternal lineages of purple gromwells.</title>
        <authorList>
            <person name="Okada T."/>
            <person name="Watanabe K."/>
        </authorList>
    </citation>
    <scope>NUCLEOTIDE SEQUENCE [LARGE SCALE GENOMIC DNA]</scope>
</reference>
<name>A0AAV3Q4V8_LITER</name>
<evidence type="ECO:0000313" key="3">
    <source>
        <dbReference type="Proteomes" id="UP001454036"/>
    </source>
</evidence>
<evidence type="ECO:0000259" key="1">
    <source>
        <dbReference type="Pfam" id="PF13456"/>
    </source>
</evidence>
<dbReference type="InterPro" id="IPR002156">
    <property type="entry name" value="RNaseH_domain"/>
</dbReference>
<dbReference type="Pfam" id="PF13456">
    <property type="entry name" value="RVT_3"/>
    <property type="match status" value="1"/>
</dbReference>
<dbReference type="Proteomes" id="UP001454036">
    <property type="component" value="Unassembled WGS sequence"/>
</dbReference>
<accession>A0AAV3Q4V8</accession>
<evidence type="ECO:0000313" key="2">
    <source>
        <dbReference type="EMBL" id="GAA0157670.1"/>
    </source>
</evidence>
<dbReference type="GO" id="GO:0003676">
    <property type="term" value="F:nucleic acid binding"/>
    <property type="evidence" value="ECO:0007669"/>
    <property type="project" value="InterPro"/>
</dbReference>
<dbReference type="EMBL" id="BAABME010003157">
    <property type="protein sequence ID" value="GAA0157670.1"/>
    <property type="molecule type" value="Genomic_DNA"/>
</dbReference>
<feature type="domain" description="RNase H type-1" evidence="1">
    <location>
        <begin position="13"/>
        <end position="54"/>
    </location>
</feature>
<sequence length="116" mass="13259">MTEQLEPWVATQDDFIGASFNRLQWASNPLTAEAQALREGLHFAWRHNYNDLIISLLFHLLVVENVITKIVDELLLAFDGCREWKEEGLNIKLFDIGISLFATINVFRKDVASLGL</sequence>
<organism evidence="2 3">
    <name type="scientific">Lithospermum erythrorhizon</name>
    <name type="common">Purple gromwell</name>
    <name type="synonym">Lithospermum officinale var. erythrorhizon</name>
    <dbReference type="NCBI Taxonomy" id="34254"/>
    <lineage>
        <taxon>Eukaryota</taxon>
        <taxon>Viridiplantae</taxon>
        <taxon>Streptophyta</taxon>
        <taxon>Embryophyta</taxon>
        <taxon>Tracheophyta</taxon>
        <taxon>Spermatophyta</taxon>
        <taxon>Magnoliopsida</taxon>
        <taxon>eudicotyledons</taxon>
        <taxon>Gunneridae</taxon>
        <taxon>Pentapetalae</taxon>
        <taxon>asterids</taxon>
        <taxon>lamiids</taxon>
        <taxon>Boraginales</taxon>
        <taxon>Boraginaceae</taxon>
        <taxon>Boraginoideae</taxon>
        <taxon>Lithospermeae</taxon>
        <taxon>Lithospermum</taxon>
    </lineage>
</organism>
<gene>
    <name evidence="2" type="ORF">LIER_14890</name>
</gene>
<dbReference type="GO" id="GO:0004523">
    <property type="term" value="F:RNA-DNA hybrid ribonuclease activity"/>
    <property type="evidence" value="ECO:0007669"/>
    <property type="project" value="InterPro"/>
</dbReference>
<protein>
    <recommendedName>
        <fullName evidence="1">RNase H type-1 domain-containing protein</fullName>
    </recommendedName>
</protein>
<proteinExistence type="predicted"/>
<comment type="caution">
    <text evidence="2">The sequence shown here is derived from an EMBL/GenBank/DDBJ whole genome shotgun (WGS) entry which is preliminary data.</text>
</comment>
<dbReference type="AlphaFoldDB" id="A0AAV3Q4V8"/>
<keyword evidence="3" id="KW-1185">Reference proteome</keyword>